<feature type="non-terminal residue" evidence="1">
    <location>
        <position position="1"/>
    </location>
</feature>
<proteinExistence type="predicted"/>
<comment type="caution">
    <text evidence="1">The sequence shown here is derived from an EMBL/GenBank/DDBJ whole genome shotgun (WGS) entry which is preliminary data.</text>
</comment>
<dbReference type="Proteomes" id="UP001497623">
    <property type="component" value="Unassembled WGS sequence"/>
</dbReference>
<dbReference type="EMBL" id="CAXKWB010003730">
    <property type="protein sequence ID" value="CAL4070035.1"/>
    <property type="molecule type" value="Genomic_DNA"/>
</dbReference>
<reference evidence="1 2" key="1">
    <citation type="submission" date="2024-05" db="EMBL/GenBank/DDBJ databases">
        <authorList>
            <person name="Wallberg A."/>
        </authorList>
    </citation>
    <scope>NUCLEOTIDE SEQUENCE [LARGE SCALE GENOMIC DNA]</scope>
</reference>
<keyword evidence="2" id="KW-1185">Reference proteome</keyword>
<protein>
    <submittedName>
        <fullName evidence="1">Uncharacterized protein</fullName>
    </submittedName>
</protein>
<name>A0AAV2Q4T3_MEGNR</name>
<evidence type="ECO:0000313" key="2">
    <source>
        <dbReference type="Proteomes" id="UP001497623"/>
    </source>
</evidence>
<evidence type="ECO:0000313" key="1">
    <source>
        <dbReference type="EMBL" id="CAL4070035.1"/>
    </source>
</evidence>
<organism evidence="1 2">
    <name type="scientific">Meganyctiphanes norvegica</name>
    <name type="common">Northern krill</name>
    <name type="synonym">Thysanopoda norvegica</name>
    <dbReference type="NCBI Taxonomy" id="48144"/>
    <lineage>
        <taxon>Eukaryota</taxon>
        <taxon>Metazoa</taxon>
        <taxon>Ecdysozoa</taxon>
        <taxon>Arthropoda</taxon>
        <taxon>Crustacea</taxon>
        <taxon>Multicrustacea</taxon>
        <taxon>Malacostraca</taxon>
        <taxon>Eumalacostraca</taxon>
        <taxon>Eucarida</taxon>
        <taxon>Euphausiacea</taxon>
        <taxon>Euphausiidae</taxon>
        <taxon>Meganyctiphanes</taxon>
    </lineage>
</organism>
<sequence length="176" mass="20639">RGSYSPMKRMRWAIVGDSRVRQIFTSMAYLLKDTKVFYTMQEPLEHKNLSGLLPELLPRLFTETIWWDMELVPADAPLLINYYWDPNLSRLPGMIQKWLTDKNTAPHFLLTETGLHYMVNGQKTYVKYGPEVASRGFRDKIKELLPLLTQLSEETITVVQMIDHVLARYVPKEHKK</sequence>
<gene>
    <name evidence="1" type="ORF">MNOR_LOCUS8162</name>
</gene>
<dbReference type="AlphaFoldDB" id="A0AAV2Q4T3"/>
<accession>A0AAV2Q4T3</accession>